<gene>
    <name evidence="2" type="ORF">Tci_033408</name>
</gene>
<name>A0A6L2LJZ1_TANCI</name>
<organism evidence="2">
    <name type="scientific">Tanacetum cinerariifolium</name>
    <name type="common">Dalmatian daisy</name>
    <name type="synonym">Chrysanthemum cinerariifolium</name>
    <dbReference type="NCBI Taxonomy" id="118510"/>
    <lineage>
        <taxon>Eukaryota</taxon>
        <taxon>Viridiplantae</taxon>
        <taxon>Streptophyta</taxon>
        <taxon>Embryophyta</taxon>
        <taxon>Tracheophyta</taxon>
        <taxon>Spermatophyta</taxon>
        <taxon>Magnoliopsida</taxon>
        <taxon>eudicotyledons</taxon>
        <taxon>Gunneridae</taxon>
        <taxon>Pentapetalae</taxon>
        <taxon>asterids</taxon>
        <taxon>campanulids</taxon>
        <taxon>Asterales</taxon>
        <taxon>Asteraceae</taxon>
        <taxon>Asteroideae</taxon>
        <taxon>Anthemideae</taxon>
        <taxon>Anthemidinae</taxon>
        <taxon>Tanacetum</taxon>
    </lineage>
</organism>
<feature type="compositionally biased region" description="Basic and acidic residues" evidence="1">
    <location>
        <begin position="596"/>
        <end position="605"/>
    </location>
</feature>
<feature type="compositionally biased region" description="Basic and acidic residues" evidence="1">
    <location>
        <begin position="325"/>
        <end position="346"/>
    </location>
</feature>
<dbReference type="AlphaFoldDB" id="A0A6L2LJZ1"/>
<dbReference type="EMBL" id="BKCJ010004502">
    <property type="protein sequence ID" value="GEU61430.1"/>
    <property type="molecule type" value="Genomic_DNA"/>
</dbReference>
<feature type="compositionally biased region" description="Acidic residues" evidence="1">
    <location>
        <begin position="311"/>
        <end position="321"/>
    </location>
</feature>
<feature type="compositionally biased region" description="Pro residues" evidence="1">
    <location>
        <begin position="68"/>
        <end position="87"/>
    </location>
</feature>
<evidence type="ECO:0000313" key="2">
    <source>
        <dbReference type="EMBL" id="GEU61430.1"/>
    </source>
</evidence>
<proteinExistence type="predicted"/>
<evidence type="ECO:0000256" key="1">
    <source>
        <dbReference type="SAM" id="MobiDB-lite"/>
    </source>
</evidence>
<sequence length="647" mass="74019">MYIDHYKQLQPKLQQQQLIHHHLNHSKSTIDSILIKHIDELKQIMANLIQEKKHLKERKKKGRHDSPKTPPGALPHQPPPPPPPPAAPISSKTAALAEYITWMTSDTRFKPSVSSILEDLHMNDDSALDEQVNSFDDEDIGNDHIPKTDDMATFMDSYCKHQGINELKQEDLEGPAFEIIKFFHHNVIHLKYQMEECHKLLTDKVDNALIRPALSISKMKAAYYPDVGLEKMVPGQIWIEEECKDKYGVQMIMMFNEIHKFSDGTLNQIDEALDYRVKEFMVNGMNSGLNPSEDGNPARANIKQALGSDDERTESDSDDIPDPNLIKDDQTKYEEEVVDEGVRTPSDDEFTDEEKLDDEYTKDDKEDDEVIKELYDDVNVNLGNNDTEMTDDDQGGSQQINVSKESRFAQEKKTPINLSSTYYYNSRTHICLTSTTHPPPSFFNPFLQQQTPTIPTPTFINPIVTLPEIPNFASVFKFDQRYLAFKMKEEVNVAIQLQTNKLKEKAQIKNFRLPQSASLLEFKLKKIHIDKMEANKSTDGSNNQKNLYNALVKSYNSDEDILTLYGNVVLLKKGRDDQDKDEGPSTGSNRGTKRRKSEELSHTVKELGMQQDQEFVTGDNVEKSIDKEVTKADWFKKSKRLPTPDPD</sequence>
<feature type="compositionally biased region" description="Acidic residues" evidence="1">
    <location>
        <begin position="347"/>
        <end position="357"/>
    </location>
</feature>
<accession>A0A6L2LJZ1</accession>
<comment type="caution">
    <text evidence="2">The sequence shown here is derived from an EMBL/GenBank/DDBJ whole genome shotgun (WGS) entry which is preliminary data.</text>
</comment>
<reference evidence="2" key="1">
    <citation type="journal article" date="2019" name="Sci. Rep.">
        <title>Draft genome of Tanacetum cinerariifolium, the natural source of mosquito coil.</title>
        <authorList>
            <person name="Yamashiro T."/>
            <person name="Shiraishi A."/>
            <person name="Satake H."/>
            <person name="Nakayama K."/>
        </authorList>
    </citation>
    <scope>NUCLEOTIDE SEQUENCE</scope>
</reference>
<feature type="region of interest" description="Disordered" evidence="1">
    <location>
        <begin position="55"/>
        <end position="90"/>
    </location>
</feature>
<feature type="region of interest" description="Disordered" evidence="1">
    <location>
        <begin position="306"/>
        <end position="366"/>
    </location>
</feature>
<feature type="region of interest" description="Disordered" evidence="1">
    <location>
        <begin position="575"/>
        <end position="622"/>
    </location>
</feature>
<protein>
    <submittedName>
        <fullName evidence="2">Uncharacterized protein</fullName>
    </submittedName>
</protein>